<reference evidence="11" key="1">
    <citation type="submission" date="2016-03" db="EMBL/GenBank/DDBJ databases">
        <authorList>
            <person name="Ma C."/>
            <person name="Zhou S."/>
            <person name="Yang G."/>
        </authorList>
    </citation>
    <scope>NUCLEOTIDE SEQUENCE [LARGE SCALE GENOMIC DNA]</scope>
    <source>
        <strain evidence="11">SgZ-1</strain>
    </source>
</reference>
<keyword evidence="7" id="KW-0067">ATP-binding</keyword>
<dbReference type="InterPro" id="IPR005467">
    <property type="entry name" value="His_kinase_dom"/>
</dbReference>
<dbReference type="KEGG" id="thu:AC731_008395"/>
<keyword evidence="3" id="KW-0597">Phosphoprotein</keyword>
<feature type="domain" description="Histidine kinase" evidence="9">
    <location>
        <begin position="268"/>
        <end position="484"/>
    </location>
</feature>
<dbReference type="GO" id="GO:0000155">
    <property type="term" value="F:phosphorelay sensor kinase activity"/>
    <property type="evidence" value="ECO:0007669"/>
    <property type="project" value="InterPro"/>
</dbReference>
<evidence type="ECO:0000256" key="5">
    <source>
        <dbReference type="ARBA" id="ARBA00022741"/>
    </source>
</evidence>
<keyword evidence="11" id="KW-1185">Reference proteome</keyword>
<evidence type="ECO:0000256" key="6">
    <source>
        <dbReference type="ARBA" id="ARBA00022777"/>
    </source>
</evidence>
<evidence type="ECO:0000256" key="3">
    <source>
        <dbReference type="ARBA" id="ARBA00022553"/>
    </source>
</evidence>
<dbReference type="InterPro" id="IPR003594">
    <property type="entry name" value="HATPase_dom"/>
</dbReference>
<dbReference type="InterPro" id="IPR036890">
    <property type="entry name" value="HATPase_C_sf"/>
</dbReference>
<keyword evidence="8" id="KW-0902">Two-component regulatory system</keyword>
<dbReference type="SMART" id="SM00388">
    <property type="entry name" value="HisKA"/>
    <property type="match status" value="1"/>
</dbReference>
<dbReference type="Gene3D" id="3.30.565.10">
    <property type="entry name" value="Histidine kinase-like ATPase, C-terminal domain"/>
    <property type="match status" value="1"/>
</dbReference>
<dbReference type="SUPFAM" id="SSF47384">
    <property type="entry name" value="Homodimeric domain of signal transducing histidine kinase"/>
    <property type="match status" value="1"/>
</dbReference>
<evidence type="ECO:0000313" key="11">
    <source>
        <dbReference type="Proteomes" id="UP000036902"/>
    </source>
</evidence>
<protein>
    <recommendedName>
        <fullName evidence="2">histidine kinase</fullName>
        <ecNumber evidence="2">2.7.13.3</ecNumber>
    </recommendedName>
</protein>
<evidence type="ECO:0000256" key="2">
    <source>
        <dbReference type="ARBA" id="ARBA00012438"/>
    </source>
</evidence>
<dbReference type="Proteomes" id="UP000036902">
    <property type="component" value="Chromosome"/>
</dbReference>
<evidence type="ECO:0000313" key="10">
    <source>
        <dbReference type="EMBL" id="AMO36964.1"/>
    </source>
</evidence>
<evidence type="ECO:0000256" key="7">
    <source>
        <dbReference type="ARBA" id="ARBA00022840"/>
    </source>
</evidence>
<dbReference type="EMBL" id="CP014646">
    <property type="protein sequence ID" value="AMO36964.1"/>
    <property type="molecule type" value="Genomic_DNA"/>
</dbReference>
<keyword evidence="4" id="KW-0808">Transferase</keyword>
<evidence type="ECO:0000259" key="9">
    <source>
        <dbReference type="PROSITE" id="PS50109"/>
    </source>
</evidence>
<dbReference type="EC" id="2.7.13.3" evidence="2"/>
<dbReference type="InterPro" id="IPR036097">
    <property type="entry name" value="HisK_dim/P_sf"/>
</dbReference>
<dbReference type="InterPro" id="IPR003661">
    <property type="entry name" value="HisK_dim/P_dom"/>
</dbReference>
<sequence>MTFVRAHMRWIAGALILCLISSAWLVHAELQRARREFETQAGIVHRVLSLRAVEHEAILATLALLDTPATAEAAHRLPAIYPRIVTVLRTERTQTWAHGTLGMELSRAEASSRSAGRAWGLVSGMEQGRLWLVLAGEAASHALEIDLAGLVTDAEWPFAIDAPVRIDLMHGGHRWRIHSGADEAGGWRFGFNRPLDVRSQPFDVVAERSVGWDELPWAQMLASSAVLIGLMAGAAALAQQRIARRRAEELLRLGQVGRLNAMGELAAGMAHELNQPLTAILANTGAAVRLLRDEPPDTETARTAMEAAAGQARRAADVLGRLRRSVERPGGAERVQVVDLRAAAEAVLHLLEPRLREAGVRVGLEGAGDFRVQADPIALEQIVHNLLTNALQALLRVPATERRLTLRLANDGARASLTVTDSGPGIPAAQRPRVFAPFYTTRAEGLGLGLSLCETLAASMDGQLELLEASGRGAAFRLSLPRVSGQGMRA</sequence>
<dbReference type="PANTHER" id="PTHR43065:SF46">
    <property type="entry name" value="C4-DICARBOXYLATE TRANSPORT SENSOR PROTEIN DCTB"/>
    <property type="match status" value="1"/>
</dbReference>
<accession>A0A127K5N6</accession>
<dbReference type="Gene3D" id="1.10.287.130">
    <property type="match status" value="1"/>
</dbReference>
<name>A0A127K5N6_9RHOO</name>
<dbReference type="AlphaFoldDB" id="A0A127K5N6"/>
<dbReference type="PANTHER" id="PTHR43065">
    <property type="entry name" value="SENSOR HISTIDINE KINASE"/>
    <property type="match status" value="1"/>
</dbReference>
<comment type="catalytic activity">
    <reaction evidence="1">
        <text>ATP + protein L-histidine = ADP + protein N-phospho-L-histidine.</text>
        <dbReference type="EC" id="2.7.13.3"/>
    </reaction>
</comment>
<proteinExistence type="predicted"/>
<gene>
    <name evidence="10" type="ORF">AC731_008395</name>
</gene>
<dbReference type="GO" id="GO:0005524">
    <property type="term" value="F:ATP binding"/>
    <property type="evidence" value="ECO:0007669"/>
    <property type="project" value="UniProtKB-KW"/>
</dbReference>
<dbReference type="SMART" id="SM00387">
    <property type="entry name" value="HATPase_c"/>
    <property type="match status" value="1"/>
</dbReference>
<organism evidence="10 11">
    <name type="scientific">Thauera humireducens</name>
    <dbReference type="NCBI Taxonomy" id="1134435"/>
    <lineage>
        <taxon>Bacteria</taxon>
        <taxon>Pseudomonadati</taxon>
        <taxon>Pseudomonadota</taxon>
        <taxon>Betaproteobacteria</taxon>
        <taxon>Rhodocyclales</taxon>
        <taxon>Zoogloeaceae</taxon>
        <taxon>Thauera</taxon>
    </lineage>
</organism>
<dbReference type="STRING" id="1134435.AC731_008395"/>
<evidence type="ECO:0000256" key="8">
    <source>
        <dbReference type="ARBA" id="ARBA00023012"/>
    </source>
</evidence>
<dbReference type="RefSeq" id="WP_048705111.1">
    <property type="nucleotide sequence ID" value="NZ_CP014646.1"/>
</dbReference>
<evidence type="ECO:0000256" key="1">
    <source>
        <dbReference type="ARBA" id="ARBA00000085"/>
    </source>
</evidence>
<dbReference type="Pfam" id="PF02518">
    <property type="entry name" value="HATPase_c"/>
    <property type="match status" value="1"/>
</dbReference>
<keyword evidence="5" id="KW-0547">Nucleotide-binding</keyword>
<evidence type="ECO:0000256" key="4">
    <source>
        <dbReference type="ARBA" id="ARBA00022679"/>
    </source>
</evidence>
<keyword evidence="6" id="KW-0418">Kinase</keyword>
<dbReference type="CDD" id="cd00082">
    <property type="entry name" value="HisKA"/>
    <property type="match status" value="1"/>
</dbReference>
<dbReference type="SUPFAM" id="SSF55874">
    <property type="entry name" value="ATPase domain of HSP90 chaperone/DNA topoisomerase II/histidine kinase"/>
    <property type="match status" value="1"/>
</dbReference>
<dbReference type="PROSITE" id="PS50109">
    <property type="entry name" value="HIS_KIN"/>
    <property type="match status" value="1"/>
</dbReference>
<dbReference type="InterPro" id="IPR004358">
    <property type="entry name" value="Sig_transdc_His_kin-like_C"/>
</dbReference>
<dbReference type="Pfam" id="PF00512">
    <property type="entry name" value="HisKA"/>
    <property type="match status" value="1"/>
</dbReference>
<dbReference type="PRINTS" id="PR00344">
    <property type="entry name" value="BCTRLSENSOR"/>
</dbReference>